<comment type="caution">
    <text evidence="1">The sequence shown here is derived from an EMBL/GenBank/DDBJ whole genome shotgun (WGS) entry which is preliminary data.</text>
</comment>
<dbReference type="AlphaFoldDB" id="F2AQF4"/>
<dbReference type="EMBL" id="AFAR01000113">
    <property type="protein sequence ID" value="EGF28098.1"/>
    <property type="molecule type" value="Genomic_DNA"/>
</dbReference>
<dbReference type="PATRIC" id="fig|991778.3.peg.2042"/>
<sequence>MKIASIVQSAFSLKGTLGESAIFTAKRNGPTGHSFELGVKAFC</sequence>
<gene>
    <name evidence="1" type="ORF">RBWH47_00907</name>
</gene>
<dbReference type="Proteomes" id="UP000006222">
    <property type="component" value="Unassembled WGS sequence"/>
</dbReference>
<protein>
    <submittedName>
        <fullName evidence="1">Uncharacterized protein</fullName>
    </submittedName>
</protein>
<evidence type="ECO:0000313" key="1">
    <source>
        <dbReference type="EMBL" id="EGF28098.1"/>
    </source>
</evidence>
<reference evidence="1 2" key="1">
    <citation type="journal article" date="2013" name="Mar. Genomics">
        <title>Expression of sulfatases in Rhodopirellula baltica and the diversity of sulfatases in the genus Rhodopirellula.</title>
        <authorList>
            <person name="Wegner C.E."/>
            <person name="Richter-Heitmann T."/>
            <person name="Klindworth A."/>
            <person name="Klockow C."/>
            <person name="Richter M."/>
            <person name="Achstetter T."/>
            <person name="Glockner F.O."/>
            <person name="Harder J."/>
        </authorList>
    </citation>
    <scope>NUCLEOTIDE SEQUENCE [LARGE SCALE GENOMIC DNA]</scope>
    <source>
        <strain evidence="1 2">WH47</strain>
    </source>
</reference>
<organism evidence="1 2">
    <name type="scientific">Rhodopirellula baltica WH47</name>
    <dbReference type="NCBI Taxonomy" id="991778"/>
    <lineage>
        <taxon>Bacteria</taxon>
        <taxon>Pseudomonadati</taxon>
        <taxon>Planctomycetota</taxon>
        <taxon>Planctomycetia</taxon>
        <taxon>Pirellulales</taxon>
        <taxon>Pirellulaceae</taxon>
        <taxon>Rhodopirellula</taxon>
    </lineage>
</organism>
<name>F2AQF4_RHOBT</name>
<evidence type="ECO:0000313" key="2">
    <source>
        <dbReference type="Proteomes" id="UP000006222"/>
    </source>
</evidence>
<accession>F2AQF4</accession>
<proteinExistence type="predicted"/>